<accession>K0PW28</accession>
<evidence type="ECO:0000313" key="8">
    <source>
        <dbReference type="EMBL" id="CCM75432.1"/>
    </source>
</evidence>
<dbReference type="Proteomes" id="UP000009319">
    <property type="component" value="Unassembled WGS sequence"/>
</dbReference>
<keyword evidence="9" id="KW-1185">Reference proteome</keyword>
<dbReference type="Pfam" id="PF07886">
    <property type="entry name" value="BA14K"/>
    <property type="match status" value="1"/>
</dbReference>
<comment type="caution">
    <text evidence="8">The sequence shown here is derived from an EMBL/GenBank/DDBJ whole genome shotgun (WGS) entry which is preliminary data.</text>
</comment>
<evidence type="ECO:0000256" key="3">
    <source>
        <dbReference type="ARBA" id="ARBA00020552"/>
    </source>
</evidence>
<keyword evidence="4" id="KW-0472">Membrane</keyword>
<dbReference type="HOGENOM" id="CLU_095992_0_0_5"/>
<evidence type="ECO:0000256" key="6">
    <source>
        <dbReference type="ARBA" id="ARBA00025321"/>
    </source>
</evidence>
<keyword evidence="5" id="KW-0430">Lectin</keyword>
<feature type="signal peptide" evidence="7">
    <location>
        <begin position="1"/>
        <end position="23"/>
    </location>
</feature>
<protein>
    <recommendedName>
        <fullName evidence="3">Lectin-like protein BA14k</fullName>
    </recommendedName>
</protein>
<feature type="chain" id="PRO_5003835716" description="Lectin-like protein BA14k" evidence="7">
    <location>
        <begin position="24"/>
        <end position="165"/>
    </location>
</feature>
<comment type="subcellular location">
    <subcellularLocation>
        <location evidence="1">Membrane</location>
        <topology evidence="1">Single-pass membrane protein</topology>
    </subcellularLocation>
</comment>
<dbReference type="InterPro" id="IPR012413">
    <property type="entry name" value="BA14K"/>
</dbReference>
<comment type="similarity">
    <text evidence="2">Belongs to the BA14k family.</text>
</comment>
<evidence type="ECO:0000256" key="7">
    <source>
        <dbReference type="SAM" id="SignalP"/>
    </source>
</evidence>
<evidence type="ECO:0000313" key="9">
    <source>
        <dbReference type="Proteomes" id="UP000009319"/>
    </source>
</evidence>
<evidence type="ECO:0000256" key="4">
    <source>
        <dbReference type="ARBA" id="ARBA00022475"/>
    </source>
</evidence>
<sequence>MKKVAVLSFAIALALSGIGPSLAENSGDEHSAQSRGGFGDSGVMNSRNYGGYDRCNIYRCGGYRHSHYGGDYHGNDYYRHYNHYNNGYYGHYHDGYYRHHYNDAGALIGGLAAGAIVGGLIAQPQGYPVGNSHVDWCYSRYRSYRAYDNTYQPYYGPRQQCYSPY</sequence>
<keyword evidence="4" id="KW-1003">Cell membrane</keyword>
<gene>
    <name evidence="8" type="ORF">BN77_2585</name>
</gene>
<dbReference type="AlphaFoldDB" id="K0PW28"/>
<dbReference type="EMBL" id="CANI01000015">
    <property type="protein sequence ID" value="CCM75432.1"/>
    <property type="molecule type" value="Genomic_DNA"/>
</dbReference>
<name>K0PW28_9HYPH</name>
<keyword evidence="7" id="KW-0732">Signal</keyword>
<dbReference type="RefSeq" id="WP_007532163.1">
    <property type="nucleotide sequence ID" value="NZ_HF536772.1"/>
</dbReference>
<proteinExistence type="inferred from homology"/>
<evidence type="ECO:0000256" key="5">
    <source>
        <dbReference type="ARBA" id="ARBA00022734"/>
    </source>
</evidence>
<evidence type="ECO:0000256" key="2">
    <source>
        <dbReference type="ARBA" id="ARBA00010270"/>
    </source>
</evidence>
<dbReference type="eggNOG" id="ENOG5030P8A">
    <property type="taxonomic scope" value="Bacteria"/>
</dbReference>
<evidence type="ECO:0000256" key="1">
    <source>
        <dbReference type="ARBA" id="ARBA00004167"/>
    </source>
</evidence>
<organism evidence="8 9">
    <name type="scientific">Rhizobium mesoamericanum STM3625</name>
    <dbReference type="NCBI Taxonomy" id="1211777"/>
    <lineage>
        <taxon>Bacteria</taxon>
        <taxon>Pseudomonadati</taxon>
        <taxon>Pseudomonadota</taxon>
        <taxon>Alphaproteobacteria</taxon>
        <taxon>Hyphomicrobiales</taxon>
        <taxon>Rhizobiaceae</taxon>
        <taxon>Rhizobium/Agrobacterium group</taxon>
        <taxon>Rhizobium</taxon>
    </lineage>
</organism>
<dbReference type="GO" id="GO:0030246">
    <property type="term" value="F:carbohydrate binding"/>
    <property type="evidence" value="ECO:0007669"/>
    <property type="project" value="UniProtKB-KW"/>
</dbReference>
<dbReference type="STRING" id="1211777.BN77_2585"/>
<comment type="function">
    <text evidence="6">Has immunoglobulin-binding and hemagglutination properties, and can bind to mannose. Essential for virulence. May be involved in LPS biosynthesis or polysaccharide transport.</text>
</comment>
<dbReference type="GO" id="GO:0016020">
    <property type="term" value="C:membrane"/>
    <property type="evidence" value="ECO:0007669"/>
    <property type="project" value="UniProtKB-SubCell"/>
</dbReference>
<reference evidence="8 9" key="1">
    <citation type="journal article" date="2013" name="Genome Announc.">
        <title>Draft Genome Sequence of Rhizobium mesoamericanum STM3625, a Nitrogen-Fixing Symbiont of Mimosa pudica Isolated in French Guiana (South America).</title>
        <authorList>
            <person name="Moulin L."/>
            <person name="Mornico D."/>
            <person name="Melkonian R."/>
            <person name="Klonowska A."/>
        </authorList>
    </citation>
    <scope>NUCLEOTIDE SEQUENCE [LARGE SCALE GENOMIC DNA]</scope>
    <source>
        <strain evidence="8 9">STM3625</strain>
    </source>
</reference>